<dbReference type="FunFam" id="3.30.70.270:FF:000001">
    <property type="entry name" value="Diguanylate cyclase domain protein"/>
    <property type="match status" value="1"/>
</dbReference>
<feature type="transmembrane region" description="Helical" evidence="3">
    <location>
        <begin position="120"/>
        <end position="138"/>
    </location>
</feature>
<dbReference type="SUPFAM" id="SSF55073">
    <property type="entry name" value="Nucleotide cyclase"/>
    <property type="match status" value="1"/>
</dbReference>
<evidence type="ECO:0000313" key="5">
    <source>
        <dbReference type="EMBL" id="SEK54146.1"/>
    </source>
</evidence>
<name>A0A1H7HV18_9HYPH</name>
<evidence type="ECO:0000256" key="2">
    <source>
        <dbReference type="ARBA" id="ARBA00034247"/>
    </source>
</evidence>
<feature type="transmembrane region" description="Helical" evidence="3">
    <location>
        <begin position="189"/>
        <end position="208"/>
    </location>
</feature>
<organism evidence="5 6">
    <name type="scientific">Bosea lupini</name>
    <dbReference type="NCBI Taxonomy" id="1036779"/>
    <lineage>
        <taxon>Bacteria</taxon>
        <taxon>Pseudomonadati</taxon>
        <taxon>Pseudomonadota</taxon>
        <taxon>Alphaproteobacteria</taxon>
        <taxon>Hyphomicrobiales</taxon>
        <taxon>Boseaceae</taxon>
        <taxon>Bosea</taxon>
    </lineage>
</organism>
<dbReference type="InterPro" id="IPR043128">
    <property type="entry name" value="Rev_trsase/Diguanyl_cyclase"/>
</dbReference>
<dbReference type="PANTHER" id="PTHR45138">
    <property type="entry name" value="REGULATORY COMPONENTS OF SENSORY TRANSDUCTION SYSTEM"/>
    <property type="match status" value="1"/>
</dbReference>
<keyword evidence="3" id="KW-0472">Membrane</keyword>
<accession>A0A1H7HV18</accession>
<feature type="domain" description="GGDEF" evidence="4">
    <location>
        <begin position="249"/>
        <end position="382"/>
    </location>
</feature>
<dbReference type="EMBL" id="FOAN01000001">
    <property type="protein sequence ID" value="SEK54146.1"/>
    <property type="molecule type" value="Genomic_DNA"/>
</dbReference>
<dbReference type="AlphaFoldDB" id="A0A1H7HV18"/>
<evidence type="ECO:0000256" key="1">
    <source>
        <dbReference type="ARBA" id="ARBA00012528"/>
    </source>
</evidence>
<feature type="transmembrane region" description="Helical" evidence="3">
    <location>
        <begin position="150"/>
        <end position="169"/>
    </location>
</feature>
<dbReference type="Proteomes" id="UP000199664">
    <property type="component" value="Unassembled WGS sequence"/>
</dbReference>
<dbReference type="GO" id="GO:0052621">
    <property type="term" value="F:diguanylate cyclase activity"/>
    <property type="evidence" value="ECO:0007669"/>
    <property type="project" value="UniProtKB-EC"/>
</dbReference>
<dbReference type="SMART" id="SM00267">
    <property type="entry name" value="GGDEF"/>
    <property type="match status" value="1"/>
</dbReference>
<dbReference type="Gene3D" id="3.30.70.270">
    <property type="match status" value="1"/>
</dbReference>
<dbReference type="CDD" id="cd01949">
    <property type="entry name" value="GGDEF"/>
    <property type="match status" value="1"/>
</dbReference>
<feature type="transmembrane region" description="Helical" evidence="3">
    <location>
        <begin position="6"/>
        <end position="23"/>
    </location>
</feature>
<gene>
    <name evidence="5" type="ORF">SAMN04515666_101774</name>
</gene>
<protein>
    <recommendedName>
        <fullName evidence="1">diguanylate cyclase</fullName>
        <ecNumber evidence="1">2.7.7.65</ecNumber>
    </recommendedName>
</protein>
<evidence type="ECO:0000259" key="4">
    <source>
        <dbReference type="PROSITE" id="PS50887"/>
    </source>
</evidence>
<evidence type="ECO:0000256" key="3">
    <source>
        <dbReference type="SAM" id="Phobius"/>
    </source>
</evidence>
<comment type="catalytic activity">
    <reaction evidence="2">
        <text>2 GTP = 3',3'-c-di-GMP + 2 diphosphate</text>
        <dbReference type="Rhea" id="RHEA:24898"/>
        <dbReference type="ChEBI" id="CHEBI:33019"/>
        <dbReference type="ChEBI" id="CHEBI:37565"/>
        <dbReference type="ChEBI" id="CHEBI:58805"/>
        <dbReference type="EC" id="2.7.7.65"/>
    </reaction>
</comment>
<evidence type="ECO:0000313" key="6">
    <source>
        <dbReference type="Proteomes" id="UP000199664"/>
    </source>
</evidence>
<dbReference type="PANTHER" id="PTHR45138:SF9">
    <property type="entry name" value="DIGUANYLATE CYCLASE DGCM-RELATED"/>
    <property type="match status" value="1"/>
</dbReference>
<dbReference type="STRING" id="1036779.SAMN04515666_101774"/>
<keyword evidence="3" id="KW-0812">Transmembrane</keyword>
<dbReference type="RefSeq" id="WP_091829880.1">
    <property type="nucleotide sequence ID" value="NZ_FOAN01000001.1"/>
</dbReference>
<dbReference type="NCBIfam" id="TIGR00254">
    <property type="entry name" value="GGDEF"/>
    <property type="match status" value="1"/>
</dbReference>
<reference evidence="6" key="1">
    <citation type="submission" date="2016-10" db="EMBL/GenBank/DDBJ databases">
        <authorList>
            <person name="Varghese N."/>
            <person name="Submissions S."/>
        </authorList>
    </citation>
    <scope>NUCLEOTIDE SEQUENCE [LARGE SCALE GENOMIC DNA]</scope>
    <source>
        <strain evidence="6">LMG 26383,CCUG 61248,R- 45681</strain>
    </source>
</reference>
<dbReference type="EC" id="2.7.7.65" evidence="1"/>
<dbReference type="OrthoDB" id="9812260at2"/>
<keyword evidence="6" id="KW-1185">Reference proteome</keyword>
<dbReference type="PROSITE" id="PS50887">
    <property type="entry name" value="GGDEF"/>
    <property type="match status" value="1"/>
</dbReference>
<keyword evidence="3" id="KW-1133">Transmembrane helix</keyword>
<feature type="transmembrane region" description="Helical" evidence="3">
    <location>
        <begin position="92"/>
        <end position="114"/>
    </location>
</feature>
<dbReference type="InterPro" id="IPR000160">
    <property type="entry name" value="GGDEF_dom"/>
</dbReference>
<proteinExistence type="predicted"/>
<dbReference type="InterPro" id="IPR050469">
    <property type="entry name" value="Diguanylate_Cyclase"/>
</dbReference>
<feature type="transmembrane region" description="Helical" evidence="3">
    <location>
        <begin position="35"/>
        <end position="53"/>
    </location>
</feature>
<sequence>MDLATLWYLTIGTLLVAAAMTLWERQAHARRSRELGIWTAAYVVFALGCLLAMSRTLLPGVSGPALTNVVMLLGYLLVLHGVLLLDGRSLRPALAAGFLVAIGAAWFTAGAGWASLLWNHASAFPIAVLSALTALALFRSPMAQGLRSRPLAVVVFACHGLTYAVRSFVVPVLVSAHGDSVLPIVAKLTMYEAVLFTMTMPMSLIALVREEDRARLLKNVRTDFLTGLNNRQGFFELGPECLRRDGEKASHALLAFDLDHFKAINDTHGHDVGDQVLKLFAGIARDAAGHKAVCARLGGEEFALLLPGASVDEARKIAEAITWRFTEAAARSDGLAMAATVSVGLVETIADRVDLSELLAAADRALYKAKLLGRNRIELAEPVRIAAAA</sequence>
<feature type="transmembrane region" description="Helical" evidence="3">
    <location>
        <begin position="65"/>
        <end position="85"/>
    </location>
</feature>
<dbReference type="InterPro" id="IPR029787">
    <property type="entry name" value="Nucleotide_cyclase"/>
</dbReference>
<dbReference type="Pfam" id="PF00990">
    <property type="entry name" value="GGDEF"/>
    <property type="match status" value="1"/>
</dbReference>